<dbReference type="AlphaFoldDB" id="A0AA43U1S5"/>
<evidence type="ECO:0000313" key="2">
    <source>
        <dbReference type="EMBL" id="MDI1492812.1"/>
    </source>
</evidence>
<evidence type="ECO:0000256" key="1">
    <source>
        <dbReference type="SAM" id="MobiDB-lite"/>
    </source>
</evidence>
<protein>
    <submittedName>
        <fullName evidence="2">Uncharacterized protein</fullName>
    </submittedName>
</protein>
<feature type="compositionally biased region" description="Basic and acidic residues" evidence="1">
    <location>
        <begin position="384"/>
        <end position="411"/>
    </location>
</feature>
<feature type="compositionally biased region" description="Polar residues" evidence="1">
    <location>
        <begin position="321"/>
        <end position="335"/>
    </location>
</feature>
<name>A0AA43U1S5_9LECA</name>
<proteinExistence type="predicted"/>
<dbReference type="EMBL" id="JAPUFD010000021">
    <property type="protein sequence ID" value="MDI1492812.1"/>
    <property type="molecule type" value="Genomic_DNA"/>
</dbReference>
<evidence type="ECO:0000313" key="3">
    <source>
        <dbReference type="Proteomes" id="UP001161017"/>
    </source>
</evidence>
<dbReference type="Proteomes" id="UP001161017">
    <property type="component" value="Unassembled WGS sequence"/>
</dbReference>
<reference evidence="2" key="1">
    <citation type="journal article" date="2023" name="Genome Biol. Evol.">
        <title>First Whole Genome Sequence and Flow Cytometry Genome Size Data for the Lichen-Forming Fungus Ramalina farinacea (Ascomycota).</title>
        <authorList>
            <person name="Llewellyn T."/>
            <person name="Mian S."/>
            <person name="Hill R."/>
            <person name="Leitch I.J."/>
            <person name="Gaya E."/>
        </authorList>
    </citation>
    <scope>NUCLEOTIDE SEQUENCE</scope>
    <source>
        <strain evidence="2">LIQ254RAFAR</strain>
    </source>
</reference>
<sequence>MLYLLGLGIPRNQATVDDIVFNIPAEDLTNFYFDARVLTSLHAIGKKCDSSKTLTTTRPRTMDDCASDGQYLYSREKNFDYIRGSGGEDSSAVGGAKDNSRSQAEMKAAELEEFKSILNLTNDKILVCLNLKGKMVVKDYLISREMLQGFEERYEEGDCLHLAKLYYRERDAKAFVDYITKIADCHGQSKWLPGDQPRRLQFASYWIGWDAHKNDRFQKPGPCIGDHVVLRGASPSPSELQFMRAENLSPKSDPKMIIERSSAIDIPSDYPYYVRTSEQSWYGALDWLFDPEDHDDRQNNDANAFHTLQTVSHLRVVFGDPSQSSPSQALNNNSKGGNGPLSAVWVSMNHQERRKHLEGIESERASKQAELDSRTYNRNYRQSSEPRSEGRILSYGRDHSSHMLNSRKRDA</sequence>
<accession>A0AA43U1S5</accession>
<feature type="region of interest" description="Disordered" evidence="1">
    <location>
        <begin position="319"/>
        <end position="342"/>
    </location>
</feature>
<feature type="compositionally biased region" description="Basic and acidic residues" evidence="1">
    <location>
        <begin position="360"/>
        <end position="375"/>
    </location>
</feature>
<gene>
    <name evidence="2" type="ORF">OHK93_004595</name>
</gene>
<comment type="caution">
    <text evidence="2">The sequence shown here is derived from an EMBL/GenBank/DDBJ whole genome shotgun (WGS) entry which is preliminary data.</text>
</comment>
<organism evidence="2 3">
    <name type="scientific">Ramalina farinacea</name>
    <dbReference type="NCBI Taxonomy" id="258253"/>
    <lineage>
        <taxon>Eukaryota</taxon>
        <taxon>Fungi</taxon>
        <taxon>Dikarya</taxon>
        <taxon>Ascomycota</taxon>
        <taxon>Pezizomycotina</taxon>
        <taxon>Lecanoromycetes</taxon>
        <taxon>OSLEUM clade</taxon>
        <taxon>Lecanoromycetidae</taxon>
        <taxon>Lecanorales</taxon>
        <taxon>Lecanorineae</taxon>
        <taxon>Ramalinaceae</taxon>
        <taxon>Ramalina</taxon>
    </lineage>
</organism>
<feature type="region of interest" description="Disordered" evidence="1">
    <location>
        <begin position="360"/>
        <end position="411"/>
    </location>
</feature>
<keyword evidence="3" id="KW-1185">Reference proteome</keyword>